<evidence type="ECO:0000256" key="1">
    <source>
        <dbReference type="ARBA" id="ARBA00022737"/>
    </source>
</evidence>
<comment type="caution">
    <text evidence="5">The sequence shown here is derived from an EMBL/GenBank/DDBJ whole genome shotgun (WGS) entry which is preliminary data.</text>
</comment>
<dbReference type="AlphaFoldDB" id="A0A8J8SZF9"/>
<dbReference type="InterPro" id="IPR036770">
    <property type="entry name" value="Ankyrin_rpt-contain_sf"/>
</dbReference>
<dbReference type="Pfam" id="PF12796">
    <property type="entry name" value="Ank_2"/>
    <property type="match status" value="1"/>
</dbReference>
<dbReference type="OrthoDB" id="428624at2759"/>
<sequence>MGASQTKVNQEVAKDQEEGFDFGDFASDSQSTDKSQKLTNLDVRTDARLKVSWSEYYRIYRQRIPYVIEHLFGINMSYYIATQIPNNLITFPERKLVKNGETDELKKLIFRGQIYIDDPIDSFAKHTLLHDAIVMNRDELFDFLLAQGANLMVRDANGYTPLLKAASIGRTEMVKKLVEKGVDPRHTDPFGNTPKDKANLYNRFEVVKYLQEAEGKISRGELQTVDWSDPTRIRRSGRFITRFDY</sequence>
<dbReference type="InterPro" id="IPR002110">
    <property type="entry name" value="Ankyrin_rpt"/>
</dbReference>
<feature type="repeat" description="ANK" evidence="3">
    <location>
        <begin position="124"/>
        <end position="156"/>
    </location>
</feature>
<proteinExistence type="predicted"/>
<reference evidence="5" key="1">
    <citation type="submission" date="2019-06" db="EMBL/GenBank/DDBJ databases">
        <authorList>
            <person name="Zheng W."/>
        </authorList>
    </citation>
    <scope>NUCLEOTIDE SEQUENCE</scope>
    <source>
        <strain evidence="5">QDHG01</strain>
    </source>
</reference>
<dbReference type="SUPFAM" id="SSF48403">
    <property type="entry name" value="Ankyrin repeat"/>
    <property type="match status" value="1"/>
</dbReference>
<dbReference type="InterPro" id="IPR050776">
    <property type="entry name" value="Ank_Repeat/CDKN_Inhibitor"/>
</dbReference>
<accession>A0A8J8SZF9</accession>
<evidence type="ECO:0000256" key="3">
    <source>
        <dbReference type="PROSITE-ProRule" id="PRU00023"/>
    </source>
</evidence>
<dbReference type="PROSITE" id="PS50088">
    <property type="entry name" value="ANK_REPEAT"/>
    <property type="match status" value="2"/>
</dbReference>
<gene>
    <name evidence="5" type="ORF">FGO68_gene5707</name>
</gene>
<evidence type="ECO:0000313" key="5">
    <source>
        <dbReference type="EMBL" id="TNV75936.1"/>
    </source>
</evidence>
<evidence type="ECO:0000313" key="6">
    <source>
        <dbReference type="Proteomes" id="UP000785679"/>
    </source>
</evidence>
<feature type="region of interest" description="Disordered" evidence="4">
    <location>
        <begin position="1"/>
        <end position="33"/>
    </location>
</feature>
<evidence type="ECO:0000256" key="4">
    <source>
        <dbReference type="SAM" id="MobiDB-lite"/>
    </source>
</evidence>
<dbReference type="PANTHER" id="PTHR24201">
    <property type="entry name" value="ANK_REP_REGION DOMAIN-CONTAINING PROTEIN"/>
    <property type="match status" value="1"/>
</dbReference>
<keyword evidence="1" id="KW-0677">Repeat</keyword>
<feature type="repeat" description="ANK" evidence="3">
    <location>
        <begin position="157"/>
        <end position="189"/>
    </location>
</feature>
<evidence type="ECO:0000256" key="2">
    <source>
        <dbReference type="ARBA" id="ARBA00023043"/>
    </source>
</evidence>
<dbReference type="SMART" id="SM00248">
    <property type="entry name" value="ANK"/>
    <property type="match status" value="3"/>
</dbReference>
<dbReference type="EMBL" id="RRYP01014517">
    <property type="protein sequence ID" value="TNV75936.1"/>
    <property type="molecule type" value="Genomic_DNA"/>
</dbReference>
<keyword evidence="6" id="KW-1185">Reference proteome</keyword>
<name>A0A8J8SZF9_HALGN</name>
<dbReference type="PROSITE" id="PS50297">
    <property type="entry name" value="ANK_REP_REGION"/>
    <property type="match status" value="1"/>
</dbReference>
<dbReference type="Proteomes" id="UP000785679">
    <property type="component" value="Unassembled WGS sequence"/>
</dbReference>
<dbReference type="Gene3D" id="1.25.40.20">
    <property type="entry name" value="Ankyrin repeat-containing domain"/>
    <property type="match status" value="1"/>
</dbReference>
<protein>
    <recommendedName>
        <fullName evidence="7">Ankyrin repeat domain-containing protein</fullName>
    </recommendedName>
</protein>
<evidence type="ECO:0008006" key="7">
    <source>
        <dbReference type="Google" id="ProtNLM"/>
    </source>
</evidence>
<organism evidence="5 6">
    <name type="scientific">Halteria grandinella</name>
    <dbReference type="NCBI Taxonomy" id="5974"/>
    <lineage>
        <taxon>Eukaryota</taxon>
        <taxon>Sar</taxon>
        <taxon>Alveolata</taxon>
        <taxon>Ciliophora</taxon>
        <taxon>Intramacronucleata</taxon>
        <taxon>Spirotrichea</taxon>
        <taxon>Stichotrichia</taxon>
        <taxon>Sporadotrichida</taxon>
        <taxon>Halteriidae</taxon>
        <taxon>Halteria</taxon>
    </lineage>
</organism>
<keyword evidence="2 3" id="KW-0040">ANK repeat</keyword>